<dbReference type="Pfam" id="PF12937">
    <property type="entry name" value="F-box-like"/>
    <property type="match status" value="1"/>
</dbReference>
<reference evidence="3" key="2">
    <citation type="submission" date="2024-01" db="EMBL/GenBank/DDBJ databases">
        <title>Comparative genomics of Cryptococcus and Kwoniella reveals pathogenesis evolution and contrasting modes of karyotype evolution via chromosome fusion or intercentromeric recombination.</title>
        <authorList>
            <person name="Coelho M.A."/>
            <person name="David-Palma M."/>
            <person name="Shea T."/>
            <person name="Bowers K."/>
            <person name="McGinley-Smith S."/>
            <person name="Mohammad A.W."/>
            <person name="Gnirke A."/>
            <person name="Yurkov A.M."/>
            <person name="Nowrousian M."/>
            <person name="Sun S."/>
            <person name="Cuomo C.A."/>
            <person name="Heitman J."/>
        </authorList>
    </citation>
    <scope>NUCLEOTIDE SEQUENCE</scope>
    <source>
        <strain evidence="3">CBS 12478</strain>
    </source>
</reference>
<dbReference type="InterPro" id="IPR001680">
    <property type="entry name" value="WD40_rpt"/>
</dbReference>
<sequence>MICPRPPRRAHTPHSPTTFMQPDLTSDFNNSPPATTPSNHVLSEIEVHDAVDNALVTPLRSATRRLPTSSNSKGKRVITPATGGTGGRWKGKRVRENAEEQGGECHLLNLPEDVLHALLARLPPRTLTKLAQTCRTLYEQLESESIWRQSYVNRFFWDGAATDSRTKEDVMVLVQGCLNNGGRGWKREALSREAMTDRWTSSKAGIVKHTPPAGLIHSISLSYPPFVPAPPRSLVVGKNHHTPTKGKTSSVSVIATPSSSYAPETNGDGQAEASTSSLVIPKMTHRQKYESMLAATTRPPPYVLSASLVTGGMVRSDPINGKVSKGYWGPGRDANFHLRPHLDTSATPSAIYLPVRSQTYILWGLVTGQCVHTTVLSRHHANHGGRASSLNVESETRDAHEGAILDIWAVNIPDSEGEEKLRWVTAGSDGRVKLWELHPATNPTKTGKRSPNVESLPGSISCLFTSDVVHTSLPTRSETVKRRQAGKPDEVVLVRYNAAHDIVCGITEDGDLRIWLQASSGDPKETRVDVGAAEVHGPVKSMEVEVIADGSEITLSVFIHHHRSPFIKRHDVSQSGLDTITIYVTPTGSSLTSTHASLQSTPSVELPRDGGASPILARLVSPGDAKRVEISPTPAPLPLPPLPAHDMDFGRFVVAGDESGFVHIWSWDGRSGQSRDPIRSWEAMEGKITAIDVSCGLVAVGSYDGYIKIYDPLSSPPTLLRTFHASHLTPGELLVAASEEPDGRYYTVNQIVLENDLIVATLGRKVFAWRAGTGKGRKGGKESGGWRKSGVGKGEGKGSSRGMDMKAIHKAAVDDQVGIAPFTPSAKPRVSIRHEAIEREAMEEMGLEDGEDALQYALMLSMEDKGGNKGAPIEGDNDSWVDVGGVTSSSSTPAWVEEADDDADHSQEAGLDEETADAIRQVEAFKKAEEDELARVLEMIRLAEEKEGKGT</sequence>
<dbReference type="AlphaFoldDB" id="A0AAJ8LHE4"/>
<feature type="compositionally biased region" description="Polar residues" evidence="1">
    <location>
        <begin position="14"/>
        <end position="38"/>
    </location>
</feature>
<dbReference type="Gene3D" id="1.20.1280.50">
    <property type="match status" value="1"/>
</dbReference>
<keyword evidence="4" id="KW-1185">Reference proteome</keyword>
<protein>
    <recommendedName>
        <fullName evidence="2">F-box domain-containing protein</fullName>
    </recommendedName>
</protein>
<name>A0AAJ8LHE4_9TREE</name>
<feature type="region of interest" description="Disordered" evidence="1">
    <location>
        <begin position="1"/>
        <end position="38"/>
    </location>
</feature>
<feature type="region of interest" description="Disordered" evidence="1">
    <location>
        <begin position="61"/>
        <end position="90"/>
    </location>
</feature>
<evidence type="ECO:0000256" key="1">
    <source>
        <dbReference type="SAM" id="MobiDB-lite"/>
    </source>
</evidence>
<gene>
    <name evidence="3" type="ORF">CI109_103761</name>
</gene>
<dbReference type="Proteomes" id="UP000322225">
    <property type="component" value="Chromosome 6"/>
</dbReference>
<dbReference type="SUPFAM" id="SSF81383">
    <property type="entry name" value="F-box domain"/>
    <property type="match status" value="1"/>
</dbReference>
<dbReference type="PROSITE" id="PS50181">
    <property type="entry name" value="FBOX"/>
    <property type="match status" value="1"/>
</dbReference>
<feature type="region of interest" description="Disordered" evidence="1">
    <location>
        <begin position="774"/>
        <end position="801"/>
    </location>
</feature>
<dbReference type="InterPro" id="IPR015943">
    <property type="entry name" value="WD40/YVTN_repeat-like_dom_sf"/>
</dbReference>
<dbReference type="RefSeq" id="XP_031863898.2">
    <property type="nucleotide sequence ID" value="XM_032001735.2"/>
</dbReference>
<dbReference type="InterPro" id="IPR001810">
    <property type="entry name" value="F-box_dom"/>
</dbReference>
<feature type="compositionally biased region" description="Basic residues" evidence="1">
    <location>
        <begin position="1"/>
        <end position="12"/>
    </location>
</feature>
<dbReference type="InterPro" id="IPR036322">
    <property type="entry name" value="WD40_repeat_dom_sf"/>
</dbReference>
<organism evidence="3 4">
    <name type="scientific">Kwoniella shandongensis</name>
    <dbReference type="NCBI Taxonomy" id="1734106"/>
    <lineage>
        <taxon>Eukaryota</taxon>
        <taxon>Fungi</taxon>
        <taxon>Dikarya</taxon>
        <taxon>Basidiomycota</taxon>
        <taxon>Agaricomycotina</taxon>
        <taxon>Tremellomycetes</taxon>
        <taxon>Tremellales</taxon>
        <taxon>Cryptococcaceae</taxon>
        <taxon>Kwoniella</taxon>
    </lineage>
</organism>
<evidence type="ECO:0000313" key="3">
    <source>
        <dbReference type="EMBL" id="WWD19303.1"/>
    </source>
</evidence>
<dbReference type="KEGG" id="ksn:43585843"/>
<dbReference type="SMART" id="SM00320">
    <property type="entry name" value="WD40"/>
    <property type="match status" value="3"/>
</dbReference>
<dbReference type="SMART" id="SM00256">
    <property type="entry name" value="FBOX"/>
    <property type="match status" value="1"/>
</dbReference>
<dbReference type="InterPro" id="IPR036047">
    <property type="entry name" value="F-box-like_dom_sf"/>
</dbReference>
<evidence type="ECO:0000259" key="2">
    <source>
        <dbReference type="PROSITE" id="PS50181"/>
    </source>
</evidence>
<dbReference type="GeneID" id="43585843"/>
<dbReference type="Gene3D" id="2.130.10.10">
    <property type="entry name" value="YVTN repeat-like/Quinoprotein amine dehydrogenase"/>
    <property type="match status" value="1"/>
</dbReference>
<dbReference type="SUPFAM" id="SSF50978">
    <property type="entry name" value="WD40 repeat-like"/>
    <property type="match status" value="1"/>
</dbReference>
<feature type="region of interest" description="Disordered" evidence="1">
    <location>
        <begin position="238"/>
        <end position="275"/>
    </location>
</feature>
<evidence type="ECO:0000313" key="4">
    <source>
        <dbReference type="Proteomes" id="UP000322225"/>
    </source>
</evidence>
<feature type="compositionally biased region" description="Low complexity" evidence="1">
    <location>
        <begin position="248"/>
        <end position="260"/>
    </location>
</feature>
<accession>A0AAJ8LHE4</accession>
<reference evidence="3" key="1">
    <citation type="submission" date="2017-08" db="EMBL/GenBank/DDBJ databases">
        <authorList>
            <person name="Cuomo C."/>
            <person name="Billmyre B."/>
            <person name="Heitman J."/>
        </authorList>
    </citation>
    <scope>NUCLEOTIDE SEQUENCE</scope>
    <source>
        <strain evidence="3">CBS 12478</strain>
    </source>
</reference>
<dbReference type="EMBL" id="CP144056">
    <property type="protein sequence ID" value="WWD19303.1"/>
    <property type="molecule type" value="Genomic_DNA"/>
</dbReference>
<feature type="domain" description="F-box" evidence="2">
    <location>
        <begin position="104"/>
        <end position="150"/>
    </location>
</feature>
<proteinExistence type="predicted"/>